<dbReference type="InterPro" id="IPR031160">
    <property type="entry name" value="F_BAR_dom"/>
</dbReference>
<dbReference type="InterPro" id="IPR036390">
    <property type="entry name" value="WH_DNA-bd_sf"/>
</dbReference>
<feature type="compositionally biased region" description="Basic and acidic residues" evidence="2">
    <location>
        <begin position="153"/>
        <end position="163"/>
    </location>
</feature>
<feature type="compositionally biased region" description="Low complexity" evidence="2">
    <location>
        <begin position="761"/>
        <end position="772"/>
    </location>
</feature>
<dbReference type="GO" id="GO:0005886">
    <property type="term" value="C:plasma membrane"/>
    <property type="evidence" value="ECO:0007669"/>
    <property type="project" value="TreeGrafter"/>
</dbReference>
<dbReference type="Gene3D" id="1.10.10.10">
    <property type="entry name" value="Winged helix-like DNA-binding domain superfamily/Winged helix DNA-binding domain"/>
    <property type="match status" value="1"/>
</dbReference>
<dbReference type="PANTHER" id="PTHR23065">
    <property type="entry name" value="PROLINE-SERINE-THREONINE PHOSPHATASE INTERACTING PROTEIN 1"/>
    <property type="match status" value="1"/>
</dbReference>
<dbReference type="SMART" id="SM00055">
    <property type="entry name" value="FCH"/>
    <property type="match status" value="1"/>
</dbReference>
<dbReference type="SUPFAM" id="SSF46785">
    <property type="entry name" value="Winged helix' DNA-binding domain"/>
    <property type="match status" value="1"/>
</dbReference>
<evidence type="ECO:0000259" key="4">
    <source>
        <dbReference type="PROSITE" id="PS50238"/>
    </source>
</evidence>
<feature type="compositionally biased region" description="Acidic residues" evidence="2">
    <location>
        <begin position="795"/>
        <end position="805"/>
    </location>
</feature>
<sequence length="813" mass="91728">MSFSQRFWSPNYSTGLETLFSKLNQGIVENSELLALAQARAEAEEAHGARLQTISQNSQPKPQGFGKDDGASMKNAYGAILEQMSEEGKQHEHMALAIREMVVAPFDKWSKQHQKRINSSHEFLKKQVKAYDTELANVHKAQQRYFNRCRLEEENGPDSKQDAGEGDLNSSGSSSNLQKVPLNEEPEDSMHVLDLGQGPLPPQESQDLIAHMLKQIPQIEVKIPILGTYDHCVTGSALCSWIQENTDISSLDKAEFAGQQLVNNGFLRLVGQVGSRFMNSSVCRYQWRPQAWAFAGFSSANQSLTAMELYHGLASKFNQDSADQSVRELDLLYKKAVTILDRTRVELEQAVFEHLNYLEICERERLSAFKAVLLDFAASLSNIVPALSAGVDKLLVFHEATDVERDLRYLTENYRTGNYSPRTVVYDNYYSSTDGAAVFGLDLELRARADKKRVPIIVAACLGCLDSAYPQMASDKERVALWQQSVQSELAEVFKVREAINNSDHPTPILSKEDPKVVVQLLKMYFLELPISLISGQFYDILRSIYQKFGNADDARIQSLQNVFIQLPLSHVATLDAITAQMKRVVTISKASDDDTTLICKNWGPILCRPKAISPLSLDDQFPALILQDLLKYRDDIFTELKRNAVPANSVRKHRSASSTPEPEKVGDRVHSLKLDRRRHREDREKPRDRSSSIKSSRRGSVDGSDVSRTSSKESNERPERDSTDKLARYERVERIERFDQMEGGSNTNVSEDLSRPESAPTSTTSLPSLSPNYQQKQMDFRNSQESFDAKEEREIEESNAEPEFQDSNQEFS</sequence>
<dbReference type="Pfam" id="PF00620">
    <property type="entry name" value="RhoGAP"/>
    <property type="match status" value="1"/>
</dbReference>
<evidence type="ECO:0000256" key="2">
    <source>
        <dbReference type="SAM" id="MobiDB-lite"/>
    </source>
</evidence>
<comment type="caution">
    <text evidence="6">The sequence shown here is derived from an EMBL/GenBank/DDBJ whole genome shotgun (WGS) entry which is preliminary data.</text>
</comment>
<organism evidence="6 7">
    <name type="scientific">Starmerella bacillaris</name>
    <name type="common">Yeast</name>
    <name type="synonym">Candida zemplinina</name>
    <dbReference type="NCBI Taxonomy" id="1247836"/>
    <lineage>
        <taxon>Eukaryota</taxon>
        <taxon>Fungi</taxon>
        <taxon>Dikarya</taxon>
        <taxon>Ascomycota</taxon>
        <taxon>Saccharomycotina</taxon>
        <taxon>Dipodascomycetes</taxon>
        <taxon>Dipodascales</taxon>
        <taxon>Trichomonascaceae</taxon>
        <taxon>Starmerella</taxon>
    </lineage>
</organism>
<dbReference type="GO" id="GO:0005096">
    <property type="term" value="F:GTPase activator activity"/>
    <property type="evidence" value="ECO:0007669"/>
    <property type="project" value="TreeGrafter"/>
</dbReference>
<dbReference type="Pfam" id="PF00610">
    <property type="entry name" value="DEP"/>
    <property type="match status" value="1"/>
</dbReference>
<dbReference type="SMART" id="SM00324">
    <property type="entry name" value="RhoGAP"/>
    <property type="match status" value="1"/>
</dbReference>
<dbReference type="AlphaFoldDB" id="A0AAV5RI25"/>
<accession>A0AAV5RI25</accession>
<dbReference type="PROSITE" id="PS51741">
    <property type="entry name" value="F_BAR"/>
    <property type="match status" value="1"/>
</dbReference>
<dbReference type="GO" id="GO:0007010">
    <property type="term" value="P:cytoskeleton organization"/>
    <property type="evidence" value="ECO:0007669"/>
    <property type="project" value="TreeGrafter"/>
</dbReference>
<feature type="domain" description="DEP" evidence="3">
    <location>
        <begin position="228"/>
        <end position="299"/>
    </location>
</feature>
<name>A0AAV5RI25_STABA</name>
<protein>
    <submittedName>
        <fullName evidence="6">GTPase-activating protein</fullName>
    </submittedName>
</protein>
<dbReference type="InterPro" id="IPR027267">
    <property type="entry name" value="AH/BAR_dom_sf"/>
</dbReference>
<dbReference type="SMART" id="SM00049">
    <property type="entry name" value="DEP"/>
    <property type="match status" value="1"/>
</dbReference>
<evidence type="ECO:0000313" key="7">
    <source>
        <dbReference type="Proteomes" id="UP001362899"/>
    </source>
</evidence>
<keyword evidence="1" id="KW-0175">Coiled coil</keyword>
<dbReference type="GO" id="GO:0005737">
    <property type="term" value="C:cytoplasm"/>
    <property type="evidence" value="ECO:0007669"/>
    <property type="project" value="TreeGrafter"/>
</dbReference>
<feature type="region of interest" description="Disordered" evidence="2">
    <location>
        <begin position="648"/>
        <end position="813"/>
    </location>
</feature>
<keyword evidence="7" id="KW-1185">Reference proteome</keyword>
<dbReference type="Gene3D" id="1.10.555.10">
    <property type="entry name" value="Rho GTPase activation protein"/>
    <property type="match status" value="1"/>
</dbReference>
<dbReference type="GO" id="GO:0007264">
    <property type="term" value="P:small GTPase-mediated signal transduction"/>
    <property type="evidence" value="ECO:0007669"/>
    <property type="project" value="TreeGrafter"/>
</dbReference>
<reference evidence="6 7" key="1">
    <citation type="journal article" date="2023" name="Elife">
        <title>Identification of key yeast species and microbe-microbe interactions impacting larval growth of Drosophila in the wild.</title>
        <authorList>
            <person name="Mure A."/>
            <person name="Sugiura Y."/>
            <person name="Maeda R."/>
            <person name="Honda K."/>
            <person name="Sakurai N."/>
            <person name="Takahashi Y."/>
            <person name="Watada M."/>
            <person name="Katoh T."/>
            <person name="Gotoh A."/>
            <person name="Gotoh Y."/>
            <person name="Taniguchi I."/>
            <person name="Nakamura K."/>
            <person name="Hayashi T."/>
            <person name="Katayama T."/>
            <person name="Uemura T."/>
            <person name="Hattori Y."/>
        </authorList>
    </citation>
    <scope>NUCLEOTIDE SEQUENCE [LARGE SCALE GENOMIC DNA]</scope>
    <source>
        <strain evidence="6 7">SB-73</strain>
    </source>
</reference>
<proteinExistence type="predicted"/>
<gene>
    <name evidence="6" type="ORF">DASB73_012040</name>
</gene>
<feature type="compositionally biased region" description="Polar residues" evidence="2">
    <location>
        <begin position="773"/>
        <end position="787"/>
    </location>
</feature>
<dbReference type="Pfam" id="PF00611">
    <property type="entry name" value="FCH"/>
    <property type="match status" value="1"/>
</dbReference>
<dbReference type="SUPFAM" id="SSF103657">
    <property type="entry name" value="BAR/IMD domain-like"/>
    <property type="match status" value="1"/>
</dbReference>
<feature type="region of interest" description="Disordered" evidence="2">
    <location>
        <begin position="153"/>
        <end position="181"/>
    </location>
</feature>
<feature type="compositionally biased region" description="Basic and acidic residues" evidence="2">
    <location>
        <begin position="711"/>
        <end position="741"/>
    </location>
</feature>
<dbReference type="SUPFAM" id="SSF48350">
    <property type="entry name" value="GTPase activation domain, GAP"/>
    <property type="match status" value="1"/>
</dbReference>
<dbReference type="InterPro" id="IPR000591">
    <property type="entry name" value="DEP_dom"/>
</dbReference>
<feature type="compositionally biased region" description="Polar residues" evidence="2">
    <location>
        <begin position="52"/>
        <end position="61"/>
    </location>
</feature>
<feature type="region of interest" description="Disordered" evidence="2">
    <location>
        <begin position="47"/>
        <end position="70"/>
    </location>
</feature>
<dbReference type="InterPro" id="IPR001060">
    <property type="entry name" value="FCH_dom"/>
</dbReference>
<feature type="domain" description="Rho-GAP" evidence="4">
    <location>
        <begin position="441"/>
        <end position="638"/>
    </location>
</feature>
<dbReference type="InterPro" id="IPR008936">
    <property type="entry name" value="Rho_GTPase_activation_prot"/>
</dbReference>
<dbReference type="EMBL" id="BTGC01000003">
    <property type="protein sequence ID" value="GMM50246.1"/>
    <property type="molecule type" value="Genomic_DNA"/>
</dbReference>
<feature type="compositionally biased region" description="Basic and acidic residues" evidence="2">
    <location>
        <begin position="682"/>
        <end position="692"/>
    </location>
</feature>
<evidence type="ECO:0000256" key="1">
    <source>
        <dbReference type="PROSITE-ProRule" id="PRU01077"/>
    </source>
</evidence>
<dbReference type="Proteomes" id="UP001362899">
    <property type="component" value="Unassembled WGS sequence"/>
</dbReference>
<dbReference type="PROSITE" id="PS50238">
    <property type="entry name" value="RHOGAP"/>
    <property type="match status" value="1"/>
</dbReference>
<dbReference type="PROSITE" id="PS50186">
    <property type="entry name" value="DEP"/>
    <property type="match status" value="1"/>
</dbReference>
<dbReference type="InterPro" id="IPR036388">
    <property type="entry name" value="WH-like_DNA-bd_sf"/>
</dbReference>
<dbReference type="GO" id="GO:0000935">
    <property type="term" value="C:division septum"/>
    <property type="evidence" value="ECO:0007669"/>
    <property type="project" value="TreeGrafter"/>
</dbReference>
<evidence type="ECO:0000313" key="6">
    <source>
        <dbReference type="EMBL" id="GMM50246.1"/>
    </source>
</evidence>
<feature type="compositionally biased region" description="Basic and acidic residues" evidence="2">
    <location>
        <begin position="662"/>
        <end position="675"/>
    </location>
</feature>
<dbReference type="InterPro" id="IPR000198">
    <property type="entry name" value="RhoGAP_dom"/>
</dbReference>
<feature type="domain" description="F-BAR" evidence="5">
    <location>
        <begin position="1"/>
        <end position="406"/>
    </location>
</feature>
<dbReference type="Gene3D" id="1.20.1270.60">
    <property type="entry name" value="Arfaptin homology (AH) domain/BAR domain"/>
    <property type="match status" value="2"/>
</dbReference>
<dbReference type="PANTHER" id="PTHR23065:SF17">
    <property type="entry name" value="RHO-GTPASE-ACTIVATING PROTEIN RGD2"/>
    <property type="match status" value="1"/>
</dbReference>
<evidence type="ECO:0000259" key="5">
    <source>
        <dbReference type="PROSITE" id="PS51741"/>
    </source>
</evidence>
<evidence type="ECO:0000259" key="3">
    <source>
        <dbReference type="PROSITE" id="PS50186"/>
    </source>
</evidence>